<keyword evidence="5" id="KW-1185">Reference proteome</keyword>
<gene>
    <name evidence="4" type="ORF">GAYE_SCF42G5541</name>
</gene>
<feature type="compositionally biased region" description="Polar residues" evidence="2">
    <location>
        <begin position="622"/>
        <end position="631"/>
    </location>
</feature>
<dbReference type="GO" id="GO:0034063">
    <property type="term" value="P:stress granule assembly"/>
    <property type="evidence" value="ECO:0007669"/>
    <property type="project" value="TreeGrafter"/>
</dbReference>
<evidence type="ECO:0000259" key="3">
    <source>
        <dbReference type="SMART" id="SM01272"/>
    </source>
</evidence>
<dbReference type="GO" id="GO:0010494">
    <property type="term" value="C:cytoplasmic stress granule"/>
    <property type="evidence" value="ECO:0007669"/>
    <property type="project" value="TreeGrafter"/>
</dbReference>
<reference evidence="4 5" key="1">
    <citation type="submission" date="2022-07" db="EMBL/GenBank/DDBJ databases">
        <title>Genome-wide signatures of adaptation to extreme environments.</title>
        <authorList>
            <person name="Cho C.H."/>
            <person name="Yoon H.S."/>
        </authorList>
    </citation>
    <scope>NUCLEOTIDE SEQUENCE [LARGE SCALE GENOMIC DNA]</scope>
    <source>
        <strain evidence="4 5">108.79 E11</strain>
    </source>
</reference>
<sequence length="631" mass="69608">MTNSIGSRYSSLSTMSSNSETTKPRAIGSLTPGSKEEKAALAELRHERLLFCLGSLLGSWVEVEVKGGSIFRGIFHGASKELGLCLKYCQLLDERAKNPKSVIETLVVEPKDFVQLFAKDVDLQNDDYVKPKVSSRDDWNTDAEIAARAASTGSGGGARELLPFEQVVALPGDNNVHQGVTFGDLEASVVPEWDQFALNKEKFGVNSTFKEELYTTKLDRSAPDFDEKLRKAEEIAQQIRRAETTNIHLKEERGQELERDYDEELLYGAVVRESDAGELNQKYDNQKPDEGSSLSVLKQEGSNGSTAVSVDPIPVSDFRQRTTEEFRRFKEEMDRKVKSSSQSKAENSEKPNTESNSVGEEDVNFQLPKNVKDKDENDARYSKPAVTSRLNVHAAEFRPGEGFVYHAPTSDQSYASMQEDSSLARQFVSLSTNDERSNVHSGNTESGATAAVEESSHHARMSYPNVHYPYGSYPSSVPFEGSPTYLPYNMTVGYNNSKPGFAVPFNVTSPSMMGRNMGSSFGVAMNTYPIPPNIPQTMNVPYYYGPGQQFYYAAPYHGMINPMHYVPNFPIPPAAVASPVIGGGFQPNPTSFPSSIRSTQRAAMGVPVSPQQQQQPQQSSSEQTTNDKTSK</sequence>
<dbReference type="PANTHER" id="PTHR12854">
    <property type="entry name" value="ATAXIN 2-RELATED"/>
    <property type="match status" value="1"/>
</dbReference>
<evidence type="ECO:0000313" key="5">
    <source>
        <dbReference type="Proteomes" id="UP001300502"/>
    </source>
</evidence>
<feature type="compositionally biased region" description="Polar residues" evidence="2">
    <location>
        <begin position="292"/>
        <end position="308"/>
    </location>
</feature>
<organism evidence="4 5">
    <name type="scientific">Galdieria yellowstonensis</name>
    <dbReference type="NCBI Taxonomy" id="3028027"/>
    <lineage>
        <taxon>Eukaryota</taxon>
        <taxon>Rhodophyta</taxon>
        <taxon>Bangiophyceae</taxon>
        <taxon>Galdieriales</taxon>
        <taxon>Galdieriaceae</taxon>
        <taxon>Galdieria</taxon>
    </lineage>
</organism>
<dbReference type="Pfam" id="PF14438">
    <property type="entry name" value="SM-ATX"/>
    <property type="match status" value="1"/>
</dbReference>
<dbReference type="InterPro" id="IPR009604">
    <property type="entry name" value="LsmAD_domain"/>
</dbReference>
<dbReference type="PANTHER" id="PTHR12854:SF7">
    <property type="entry name" value="ATAXIN-2 HOMOLOG"/>
    <property type="match status" value="1"/>
</dbReference>
<dbReference type="GO" id="GO:0003729">
    <property type="term" value="F:mRNA binding"/>
    <property type="evidence" value="ECO:0007669"/>
    <property type="project" value="TreeGrafter"/>
</dbReference>
<feature type="coiled-coil region" evidence="1">
    <location>
        <begin position="225"/>
        <end position="252"/>
    </location>
</feature>
<dbReference type="AlphaFoldDB" id="A0AAV9IK36"/>
<evidence type="ECO:0000256" key="1">
    <source>
        <dbReference type="SAM" id="Coils"/>
    </source>
</evidence>
<name>A0AAV9IK36_9RHOD</name>
<dbReference type="EMBL" id="JANCYU010000054">
    <property type="protein sequence ID" value="KAK4527618.1"/>
    <property type="molecule type" value="Genomic_DNA"/>
</dbReference>
<feature type="compositionally biased region" description="Basic and acidic residues" evidence="2">
    <location>
        <begin position="370"/>
        <end position="381"/>
    </location>
</feature>
<feature type="region of interest" description="Disordered" evidence="2">
    <location>
        <begin position="277"/>
        <end position="381"/>
    </location>
</feature>
<proteinExistence type="predicted"/>
<feature type="region of interest" description="Disordered" evidence="2">
    <location>
        <begin position="433"/>
        <end position="456"/>
    </location>
</feature>
<protein>
    <recommendedName>
        <fullName evidence="3">LsmAD domain-containing protein</fullName>
    </recommendedName>
</protein>
<feature type="region of interest" description="Disordered" evidence="2">
    <location>
        <begin position="586"/>
        <end position="631"/>
    </location>
</feature>
<feature type="compositionally biased region" description="Basic and acidic residues" evidence="2">
    <location>
        <begin position="318"/>
        <end position="337"/>
    </location>
</feature>
<dbReference type="Proteomes" id="UP001300502">
    <property type="component" value="Unassembled WGS sequence"/>
</dbReference>
<feature type="compositionally biased region" description="Low complexity" evidence="2">
    <location>
        <begin position="7"/>
        <end position="21"/>
    </location>
</feature>
<dbReference type="Pfam" id="PF06741">
    <property type="entry name" value="LsmAD"/>
    <property type="match status" value="1"/>
</dbReference>
<feature type="compositionally biased region" description="Polar residues" evidence="2">
    <location>
        <begin position="587"/>
        <end position="601"/>
    </location>
</feature>
<comment type="caution">
    <text evidence="4">The sequence shown here is derived from an EMBL/GenBank/DDBJ whole genome shotgun (WGS) entry which is preliminary data.</text>
</comment>
<evidence type="ECO:0000313" key="4">
    <source>
        <dbReference type="EMBL" id="KAK4527618.1"/>
    </source>
</evidence>
<accession>A0AAV9IK36</accession>
<keyword evidence="1" id="KW-0175">Coiled coil</keyword>
<evidence type="ECO:0000256" key="2">
    <source>
        <dbReference type="SAM" id="MobiDB-lite"/>
    </source>
</evidence>
<feature type="compositionally biased region" description="Low complexity" evidence="2">
    <location>
        <begin position="609"/>
        <end position="621"/>
    </location>
</feature>
<dbReference type="SMART" id="SM01272">
    <property type="entry name" value="LsmAD"/>
    <property type="match status" value="1"/>
</dbReference>
<dbReference type="InterPro" id="IPR045117">
    <property type="entry name" value="ATXN2-like"/>
</dbReference>
<feature type="domain" description="LsmAD" evidence="3">
    <location>
        <begin position="203"/>
        <end position="273"/>
    </location>
</feature>
<dbReference type="InterPro" id="IPR025852">
    <property type="entry name" value="SM_dom_ATX"/>
</dbReference>
<feature type="region of interest" description="Disordered" evidence="2">
    <location>
        <begin position="1"/>
        <end position="32"/>
    </location>
</feature>